<name>A0A4D4MPT5_STRAX</name>
<dbReference type="AlphaFoldDB" id="A0A4D4MPT5"/>
<sequence>MAEPVSGPATDGAFGCPPAGRPVGSVASALPPSQQAGRDQRARAGAGDQHRPAMAQTGLDDRGGGRLHGPRHGVPYGTPARPAVPCTVCPARTALSWAM</sequence>
<dbReference type="Proteomes" id="UP000299211">
    <property type="component" value="Unassembled WGS sequence"/>
</dbReference>
<accession>A0A4D4MPT5</accession>
<feature type="region of interest" description="Disordered" evidence="1">
    <location>
        <begin position="1"/>
        <end position="85"/>
    </location>
</feature>
<evidence type="ECO:0000313" key="2">
    <source>
        <dbReference type="EMBL" id="GDY73177.1"/>
    </source>
</evidence>
<reference evidence="2 3" key="1">
    <citation type="submission" date="2019-04" db="EMBL/GenBank/DDBJ databases">
        <title>Draft genome sequences of Streptomyces avermitilis ATCC 31267.</title>
        <authorList>
            <person name="Komaki H."/>
            <person name="Tamura T."/>
            <person name="Hosoyama A."/>
        </authorList>
    </citation>
    <scope>NUCLEOTIDE SEQUENCE [LARGE SCALE GENOMIC DNA]</scope>
    <source>
        <strain evidence="2 3">ATCC 31267</strain>
    </source>
</reference>
<comment type="caution">
    <text evidence="2">The sequence shown here is derived from an EMBL/GenBank/DDBJ whole genome shotgun (WGS) entry which is preliminary data.</text>
</comment>
<evidence type="ECO:0000313" key="3">
    <source>
        <dbReference type="Proteomes" id="UP000299211"/>
    </source>
</evidence>
<gene>
    <name evidence="2" type="ORF">SAV31267_026620</name>
</gene>
<dbReference type="EMBL" id="BJHY01000001">
    <property type="protein sequence ID" value="GDY73177.1"/>
    <property type="molecule type" value="Genomic_DNA"/>
</dbReference>
<proteinExistence type="predicted"/>
<organism evidence="2 3">
    <name type="scientific">Streptomyces avermitilis</name>
    <dbReference type="NCBI Taxonomy" id="33903"/>
    <lineage>
        <taxon>Bacteria</taxon>
        <taxon>Bacillati</taxon>
        <taxon>Actinomycetota</taxon>
        <taxon>Actinomycetes</taxon>
        <taxon>Kitasatosporales</taxon>
        <taxon>Streptomycetaceae</taxon>
        <taxon>Streptomyces</taxon>
    </lineage>
</organism>
<protein>
    <submittedName>
        <fullName evidence="2">Uncharacterized protein</fullName>
    </submittedName>
</protein>
<evidence type="ECO:0000256" key="1">
    <source>
        <dbReference type="SAM" id="MobiDB-lite"/>
    </source>
</evidence>